<dbReference type="SUPFAM" id="SSF51905">
    <property type="entry name" value="FAD/NAD(P)-binding domain"/>
    <property type="match status" value="1"/>
</dbReference>
<evidence type="ECO:0000313" key="3">
    <source>
        <dbReference type="EMBL" id="MBT0726690.1"/>
    </source>
</evidence>
<dbReference type="Pfam" id="PF01266">
    <property type="entry name" value="DAO"/>
    <property type="match status" value="1"/>
</dbReference>
<evidence type="ECO:0000256" key="1">
    <source>
        <dbReference type="ARBA" id="ARBA00023002"/>
    </source>
</evidence>
<dbReference type="Proteomes" id="UP000786875">
    <property type="component" value="Unassembled WGS sequence"/>
</dbReference>
<dbReference type="Gene3D" id="3.30.9.10">
    <property type="entry name" value="D-Amino Acid Oxidase, subunit A, domain 2"/>
    <property type="match status" value="1"/>
</dbReference>
<keyword evidence="4" id="KW-1185">Reference proteome</keyword>
<dbReference type="PANTHER" id="PTHR13847:SF281">
    <property type="entry name" value="FAD DEPENDENT OXIDOREDUCTASE DOMAIN-CONTAINING PROTEIN"/>
    <property type="match status" value="1"/>
</dbReference>
<evidence type="ECO:0000313" key="4">
    <source>
        <dbReference type="Proteomes" id="UP000786875"/>
    </source>
</evidence>
<comment type="caution">
    <text evidence="3">The sequence shown here is derived from an EMBL/GenBank/DDBJ whole genome shotgun (WGS) entry which is preliminary data.</text>
</comment>
<sequence>MKLESFWQHTAPVFTGECQNPLPQSASVVIIGGGFSGISAARHLARQGIEVVVLEKETVMSQASARNGGHCNTGVAQNFASLVASKGLEKATAFYRAYDQAVSYVESVIDEEAIDCDFRLCGKIKLASKPGHFASLQAAAELMRKTVDPDVVLLSASEIRHEANSEAFHGGLLQQRGGQMHMGKFGIGLAESAARAGAKIYQHHAVTGLSRLSGYQHRIETDKGSIIADKVLLATGCSNSGPFPWFQRRIVPVGSFIITTAPIPKKLLTELLPHDRTYVTSMNVGNYFRTTVDNRLVFGGRARFSMSNPTQDSRSGAILRNTLHQLFPALAHTPIDYCWGGLVDMSADRLPHAGEQNGLFYTLGYSGHGTQMSVFMGRVMADLISEKGDDNPWENTSWPAVPGYFGKPWFLPLTGLYYKTKDRLF</sequence>
<dbReference type="InterPro" id="IPR036188">
    <property type="entry name" value="FAD/NAD-bd_sf"/>
</dbReference>
<dbReference type="Gene3D" id="3.50.50.60">
    <property type="entry name" value="FAD/NAD(P)-binding domain"/>
    <property type="match status" value="1"/>
</dbReference>
<accession>A0ABS5T5C7</accession>
<feature type="domain" description="FAD dependent oxidoreductase" evidence="2">
    <location>
        <begin position="28"/>
        <end position="383"/>
    </location>
</feature>
<reference evidence="3 4" key="1">
    <citation type="submission" date="2020-04" db="EMBL/GenBank/DDBJ databases">
        <title>Genome sequencing of Rosenbergiella species.</title>
        <authorList>
            <person name="Alvarez-Perez S."/>
            <person name="Lievens B."/>
        </authorList>
    </citation>
    <scope>NUCLEOTIDE SEQUENCE [LARGE SCALE GENOMIC DNA]</scope>
    <source>
        <strain evidence="3 4">CdVSA20.1</strain>
    </source>
</reference>
<keyword evidence="1" id="KW-0560">Oxidoreductase</keyword>
<dbReference type="InterPro" id="IPR006076">
    <property type="entry name" value="FAD-dep_OxRdtase"/>
</dbReference>
<organism evidence="3 4">
    <name type="scientific">Rosenbergiella australiborealis</name>
    <dbReference type="NCBI Taxonomy" id="1544696"/>
    <lineage>
        <taxon>Bacteria</taxon>
        <taxon>Pseudomonadati</taxon>
        <taxon>Pseudomonadota</taxon>
        <taxon>Gammaproteobacteria</taxon>
        <taxon>Enterobacterales</taxon>
        <taxon>Erwiniaceae</taxon>
        <taxon>Rosenbergiella</taxon>
    </lineage>
</organism>
<evidence type="ECO:0000259" key="2">
    <source>
        <dbReference type="Pfam" id="PF01266"/>
    </source>
</evidence>
<name>A0ABS5T5C7_9GAMM</name>
<protein>
    <submittedName>
        <fullName evidence="3">FAD-binding oxidoreductase</fullName>
    </submittedName>
</protein>
<gene>
    <name evidence="3" type="ORF">HGT73_04710</name>
</gene>
<dbReference type="EMBL" id="JABBFO010000002">
    <property type="protein sequence ID" value="MBT0726690.1"/>
    <property type="molecule type" value="Genomic_DNA"/>
</dbReference>
<dbReference type="PANTHER" id="PTHR13847">
    <property type="entry name" value="SARCOSINE DEHYDROGENASE-RELATED"/>
    <property type="match status" value="1"/>
</dbReference>
<proteinExistence type="predicted"/>
<dbReference type="RefSeq" id="WP_214212490.1">
    <property type="nucleotide sequence ID" value="NZ_JABBFO010000002.1"/>
</dbReference>